<feature type="binding site" evidence="13">
    <location>
        <begin position="12"/>
        <end position="19"/>
    </location>
    <ligand>
        <name>ATP</name>
        <dbReference type="ChEBI" id="CHEBI:30616"/>
    </ligand>
</feature>
<dbReference type="SUPFAM" id="SSF52540">
    <property type="entry name" value="P-loop containing nucleoside triphosphate hydrolases"/>
    <property type="match status" value="1"/>
</dbReference>
<evidence type="ECO:0000256" key="12">
    <source>
        <dbReference type="ARBA" id="ARBA00048594"/>
    </source>
</evidence>
<keyword evidence="6 13" id="KW-0963">Cytoplasm</keyword>
<dbReference type="InterPro" id="IPR020590">
    <property type="entry name" value="Guanylate_kinase_CS"/>
</dbReference>
<feature type="domain" description="Guanylate kinase-like" evidence="14">
    <location>
        <begin position="5"/>
        <end position="184"/>
    </location>
</feature>
<accession>A0A1G9VR73</accession>
<dbReference type="InterPro" id="IPR027417">
    <property type="entry name" value="P-loop_NTPase"/>
</dbReference>
<protein>
    <recommendedName>
        <fullName evidence="5 13">Guanylate kinase</fullName>
        <ecNumber evidence="4 13">2.7.4.8</ecNumber>
    </recommendedName>
    <alternativeName>
        <fullName evidence="11 13">GMP kinase</fullName>
    </alternativeName>
</protein>
<evidence type="ECO:0000256" key="3">
    <source>
        <dbReference type="ARBA" id="ARBA00005790"/>
    </source>
</evidence>
<name>A0A1G9VR73_9FIRM</name>
<evidence type="ECO:0000256" key="9">
    <source>
        <dbReference type="ARBA" id="ARBA00022777"/>
    </source>
</evidence>
<dbReference type="RefSeq" id="WP_074521241.1">
    <property type="nucleotide sequence ID" value="NZ_FNHZ01000002.1"/>
</dbReference>
<dbReference type="GO" id="GO:0005829">
    <property type="term" value="C:cytosol"/>
    <property type="evidence" value="ECO:0007669"/>
    <property type="project" value="TreeGrafter"/>
</dbReference>
<evidence type="ECO:0000256" key="2">
    <source>
        <dbReference type="ARBA" id="ARBA00004496"/>
    </source>
</evidence>
<dbReference type="FunFam" id="3.30.63.10:FF:000005">
    <property type="entry name" value="Guanylate kinase"/>
    <property type="match status" value="1"/>
</dbReference>
<keyword evidence="16" id="KW-1185">Reference proteome</keyword>
<proteinExistence type="inferred from homology"/>
<keyword evidence="10 13" id="KW-0067">ATP-binding</keyword>
<comment type="subcellular location">
    <subcellularLocation>
        <location evidence="2 13">Cytoplasm</location>
    </subcellularLocation>
</comment>
<dbReference type="InterPro" id="IPR008144">
    <property type="entry name" value="Guanylate_kin-like_dom"/>
</dbReference>
<dbReference type="CDD" id="cd00071">
    <property type="entry name" value="GMPK"/>
    <property type="match status" value="1"/>
</dbReference>
<reference evidence="16" key="1">
    <citation type="submission" date="2016-10" db="EMBL/GenBank/DDBJ databases">
        <authorList>
            <person name="Varghese N."/>
            <person name="Submissions S."/>
        </authorList>
    </citation>
    <scope>NUCLEOTIDE SEQUENCE [LARGE SCALE GENOMIC DNA]</scope>
    <source>
        <strain evidence="16">M83</strain>
    </source>
</reference>
<evidence type="ECO:0000313" key="16">
    <source>
        <dbReference type="Proteomes" id="UP000187651"/>
    </source>
</evidence>
<dbReference type="OrthoDB" id="9808150at2"/>
<dbReference type="Gene3D" id="3.30.63.10">
    <property type="entry name" value="Guanylate Kinase phosphate binding domain"/>
    <property type="match status" value="1"/>
</dbReference>
<dbReference type="PROSITE" id="PS00856">
    <property type="entry name" value="GUANYLATE_KINASE_1"/>
    <property type="match status" value="1"/>
</dbReference>
<evidence type="ECO:0000259" key="14">
    <source>
        <dbReference type="PROSITE" id="PS50052"/>
    </source>
</evidence>
<evidence type="ECO:0000256" key="5">
    <source>
        <dbReference type="ARBA" id="ARBA00016296"/>
    </source>
</evidence>
<dbReference type="EC" id="2.7.4.8" evidence="4 13"/>
<keyword evidence="9 13" id="KW-0418">Kinase</keyword>
<dbReference type="GO" id="GO:0004385">
    <property type="term" value="F:GMP kinase activity"/>
    <property type="evidence" value="ECO:0007669"/>
    <property type="project" value="UniProtKB-UniRule"/>
</dbReference>
<evidence type="ECO:0000256" key="8">
    <source>
        <dbReference type="ARBA" id="ARBA00022741"/>
    </source>
</evidence>
<comment type="similarity">
    <text evidence="3 13">Belongs to the guanylate kinase family.</text>
</comment>
<evidence type="ECO:0000256" key="1">
    <source>
        <dbReference type="ARBA" id="ARBA00003531"/>
    </source>
</evidence>
<organism evidence="15 16">
    <name type="scientific">Lachnospira pectinoschiza</name>
    <dbReference type="NCBI Taxonomy" id="28052"/>
    <lineage>
        <taxon>Bacteria</taxon>
        <taxon>Bacillati</taxon>
        <taxon>Bacillota</taxon>
        <taxon>Clostridia</taxon>
        <taxon>Lachnospirales</taxon>
        <taxon>Lachnospiraceae</taxon>
        <taxon>Lachnospira</taxon>
    </lineage>
</organism>
<comment type="function">
    <text evidence="1 13">Essential for recycling GMP and indirectly, cGMP.</text>
</comment>
<dbReference type="Gene3D" id="3.40.50.300">
    <property type="entry name" value="P-loop containing nucleotide triphosphate hydrolases"/>
    <property type="match status" value="1"/>
</dbReference>
<dbReference type="PANTHER" id="PTHR23117">
    <property type="entry name" value="GUANYLATE KINASE-RELATED"/>
    <property type="match status" value="1"/>
</dbReference>
<evidence type="ECO:0000256" key="13">
    <source>
        <dbReference type="HAMAP-Rule" id="MF_00328"/>
    </source>
</evidence>
<dbReference type="InterPro" id="IPR017665">
    <property type="entry name" value="Guanylate_kinase"/>
</dbReference>
<gene>
    <name evidence="13" type="primary">gmk</name>
    <name evidence="15" type="ORF">SAMN05216544_1047</name>
</gene>
<evidence type="ECO:0000256" key="11">
    <source>
        <dbReference type="ARBA" id="ARBA00030128"/>
    </source>
</evidence>
<dbReference type="AlphaFoldDB" id="A0A1G9VR73"/>
<evidence type="ECO:0000256" key="6">
    <source>
        <dbReference type="ARBA" id="ARBA00022490"/>
    </source>
</evidence>
<sequence length="212" mass="23878">MNNKGLLIVLSGFSGAGKGTVVKSLLASHKDEYCLSISATTRNPRPGEENGREYFFKTVEEFEAMIDKNELIEYAKYVSNYYGTPKAYVESQLEAGKNVILEIEMQGALDIKKIYPDAVLIFITPPSAKELENRLRGRNTEDEATILARLSRAYDESEGLEKYDYIILNDEVEKCVERIVGVVASEKMKTANNEELINKVKEELKAYSKGEQ</sequence>
<evidence type="ECO:0000256" key="4">
    <source>
        <dbReference type="ARBA" id="ARBA00012961"/>
    </source>
</evidence>
<comment type="catalytic activity">
    <reaction evidence="12 13">
        <text>GMP + ATP = GDP + ADP</text>
        <dbReference type="Rhea" id="RHEA:20780"/>
        <dbReference type="ChEBI" id="CHEBI:30616"/>
        <dbReference type="ChEBI" id="CHEBI:58115"/>
        <dbReference type="ChEBI" id="CHEBI:58189"/>
        <dbReference type="ChEBI" id="CHEBI:456216"/>
        <dbReference type="EC" id="2.7.4.8"/>
    </reaction>
</comment>
<dbReference type="Pfam" id="PF00625">
    <property type="entry name" value="Guanylate_kin"/>
    <property type="match status" value="1"/>
</dbReference>
<evidence type="ECO:0000256" key="7">
    <source>
        <dbReference type="ARBA" id="ARBA00022679"/>
    </source>
</evidence>
<dbReference type="SMART" id="SM00072">
    <property type="entry name" value="GuKc"/>
    <property type="match status" value="1"/>
</dbReference>
<evidence type="ECO:0000256" key="10">
    <source>
        <dbReference type="ARBA" id="ARBA00022840"/>
    </source>
</evidence>
<keyword evidence="7 13" id="KW-0808">Transferase</keyword>
<dbReference type="NCBIfam" id="TIGR03263">
    <property type="entry name" value="guanyl_kin"/>
    <property type="match status" value="1"/>
</dbReference>
<dbReference type="Proteomes" id="UP000187651">
    <property type="component" value="Unassembled WGS sequence"/>
</dbReference>
<dbReference type="PROSITE" id="PS50052">
    <property type="entry name" value="GUANYLATE_KINASE_2"/>
    <property type="match status" value="1"/>
</dbReference>
<dbReference type="PANTHER" id="PTHR23117:SF13">
    <property type="entry name" value="GUANYLATE KINASE"/>
    <property type="match status" value="1"/>
</dbReference>
<dbReference type="InterPro" id="IPR008145">
    <property type="entry name" value="GK/Ca_channel_bsu"/>
</dbReference>
<dbReference type="EMBL" id="FNHZ01000002">
    <property type="protein sequence ID" value="SDM74586.1"/>
    <property type="molecule type" value="Genomic_DNA"/>
</dbReference>
<dbReference type="GO" id="GO:0005524">
    <property type="term" value="F:ATP binding"/>
    <property type="evidence" value="ECO:0007669"/>
    <property type="project" value="UniProtKB-UniRule"/>
</dbReference>
<dbReference type="HAMAP" id="MF_00328">
    <property type="entry name" value="Guanylate_kinase"/>
    <property type="match status" value="1"/>
</dbReference>
<evidence type="ECO:0000313" key="15">
    <source>
        <dbReference type="EMBL" id="SDM74586.1"/>
    </source>
</evidence>
<keyword evidence="8 13" id="KW-0547">Nucleotide-binding</keyword>